<dbReference type="EMBL" id="MLJW01000061">
    <property type="protein sequence ID" value="OIR04007.1"/>
    <property type="molecule type" value="Genomic_DNA"/>
</dbReference>
<comment type="caution">
    <text evidence="1">The sequence shown here is derived from an EMBL/GenBank/DDBJ whole genome shotgun (WGS) entry which is preliminary data.</text>
</comment>
<accession>A0A1J5S6S4</accession>
<name>A0A1J5S6S4_9ZZZZ</name>
<dbReference type="AlphaFoldDB" id="A0A1J5S6S4"/>
<sequence length="491" mass="51722">MRRGLLWFLAVSGGLGWMGLAVVLVWRRPIASCALRHAFVGAGLEVKDLRVNAVGLHGASAGPIDLSWHGQRVQVASLAIVRPNLISASLGRVTVKGLSVDVDLARLPEANPAIPAAPAPGREWPRFDQVSVGGTVTLHVGNTGMPVQIDFTARPDVTGRLIHAAAALSGETFSAKGTLDYDLGRSAGRFALQDSSIDLRRSRDLLDLILPGVLTGWDVSGRIDLSGSGQFGGGPMNGKLDLKLRDGAASNPAKHLSVEGIEADVAVADLAKLTSRSGQRVRVASVRVGDVQLRNVDARFAIMGLHRIELESGSAEVFGGRVSAEPFAFDPLVVDYRPTFEVAGLQIAQAMALVPTATARATGVADGEVAVHYGPEGLSLGRGWLGLHAGSAGTLQLQEPGLLTANVSPDSMAYPTLKAVETGLTNLRVNALRVDIHPLNAPPGRSVQIHVEGQPIDPTIKAPVTFDVNINGPVEKLIQWGLDSRMNFSPK</sequence>
<protein>
    <submittedName>
        <fullName evidence="1">Dicarboxylate transport</fullName>
    </submittedName>
</protein>
<reference evidence="1" key="1">
    <citation type="submission" date="2016-10" db="EMBL/GenBank/DDBJ databases">
        <title>Sequence of Gallionella enrichment culture.</title>
        <authorList>
            <person name="Poehlein A."/>
            <person name="Muehling M."/>
            <person name="Daniel R."/>
        </authorList>
    </citation>
    <scope>NUCLEOTIDE SEQUENCE</scope>
</reference>
<evidence type="ECO:0000313" key="1">
    <source>
        <dbReference type="EMBL" id="OIR04007.1"/>
    </source>
</evidence>
<dbReference type="Pfam" id="PF11739">
    <property type="entry name" value="YdbH-like"/>
    <property type="match status" value="1"/>
</dbReference>
<organism evidence="1">
    <name type="scientific">mine drainage metagenome</name>
    <dbReference type="NCBI Taxonomy" id="410659"/>
    <lineage>
        <taxon>unclassified sequences</taxon>
        <taxon>metagenomes</taxon>
        <taxon>ecological metagenomes</taxon>
    </lineage>
</organism>
<gene>
    <name evidence="1" type="ORF">GALL_139440</name>
</gene>
<dbReference type="InterPro" id="IPR021730">
    <property type="entry name" value="YdbH"/>
</dbReference>
<proteinExistence type="predicted"/>